<accession>A0A2T9YHX7</accession>
<reference evidence="5 6" key="1">
    <citation type="journal article" date="2018" name="MBio">
        <title>Comparative Genomics Reveals the Core Gene Toolbox for the Fungus-Insect Symbiosis.</title>
        <authorList>
            <person name="Wang Y."/>
            <person name="Stata M."/>
            <person name="Wang W."/>
            <person name="Stajich J.E."/>
            <person name="White M.M."/>
            <person name="Moncalvo J.M."/>
        </authorList>
    </citation>
    <scope>NUCLEOTIDE SEQUENCE [LARGE SCALE GENOMIC DNA]</scope>
    <source>
        <strain evidence="5 6">SWE-8-4</strain>
    </source>
</reference>
<feature type="region of interest" description="Disordered" evidence="3">
    <location>
        <begin position="251"/>
        <end position="290"/>
    </location>
</feature>
<feature type="compositionally biased region" description="Low complexity" evidence="3">
    <location>
        <begin position="179"/>
        <end position="194"/>
    </location>
</feature>
<evidence type="ECO:0000313" key="6">
    <source>
        <dbReference type="Proteomes" id="UP000245383"/>
    </source>
</evidence>
<name>A0A2T9YHX7_9FUNG</name>
<dbReference type="InterPro" id="IPR053041">
    <property type="entry name" value="Transglut-like_Superfamily_Mod"/>
</dbReference>
<keyword evidence="6" id="KW-1185">Reference proteome</keyword>
<feature type="region of interest" description="Disordered" evidence="3">
    <location>
        <begin position="798"/>
        <end position="821"/>
    </location>
</feature>
<dbReference type="CDD" id="cd00174">
    <property type="entry name" value="SH3"/>
    <property type="match status" value="1"/>
</dbReference>
<dbReference type="SUPFAM" id="SSF50044">
    <property type="entry name" value="SH3-domain"/>
    <property type="match status" value="1"/>
</dbReference>
<dbReference type="PANTHER" id="PTHR47020">
    <property type="entry name" value="HILLARIN"/>
    <property type="match status" value="1"/>
</dbReference>
<dbReference type="PANTHER" id="PTHR47020:SF1">
    <property type="entry name" value="HILLARIN"/>
    <property type="match status" value="1"/>
</dbReference>
<feature type="region of interest" description="Disordered" evidence="3">
    <location>
        <begin position="590"/>
        <end position="614"/>
    </location>
</feature>
<evidence type="ECO:0000256" key="3">
    <source>
        <dbReference type="SAM" id="MobiDB-lite"/>
    </source>
</evidence>
<dbReference type="OrthoDB" id="6129702at2759"/>
<feature type="compositionally biased region" description="Polar residues" evidence="3">
    <location>
        <begin position="930"/>
        <end position="961"/>
    </location>
</feature>
<feature type="compositionally biased region" description="Basic and acidic residues" evidence="3">
    <location>
        <begin position="592"/>
        <end position="604"/>
    </location>
</feature>
<gene>
    <name evidence="5" type="ORF">BB561_004117</name>
</gene>
<feature type="region of interest" description="Disordered" evidence="3">
    <location>
        <begin position="912"/>
        <end position="961"/>
    </location>
</feature>
<evidence type="ECO:0000313" key="5">
    <source>
        <dbReference type="EMBL" id="PVU91930.1"/>
    </source>
</evidence>
<dbReference type="InterPro" id="IPR038765">
    <property type="entry name" value="Papain-like_cys_pep_sf"/>
</dbReference>
<feature type="region of interest" description="Disordered" evidence="3">
    <location>
        <begin position="163"/>
        <end position="194"/>
    </location>
</feature>
<dbReference type="InterPro" id="IPR001452">
    <property type="entry name" value="SH3_domain"/>
</dbReference>
<feature type="region of interest" description="Disordered" evidence="3">
    <location>
        <begin position="380"/>
        <end position="448"/>
    </location>
</feature>
<evidence type="ECO:0000256" key="1">
    <source>
        <dbReference type="ARBA" id="ARBA00022443"/>
    </source>
</evidence>
<organism evidence="5 6">
    <name type="scientific">Smittium simulii</name>
    <dbReference type="NCBI Taxonomy" id="133385"/>
    <lineage>
        <taxon>Eukaryota</taxon>
        <taxon>Fungi</taxon>
        <taxon>Fungi incertae sedis</taxon>
        <taxon>Zoopagomycota</taxon>
        <taxon>Kickxellomycotina</taxon>
        <taxon>Harpellomycetes</taxon>
        <taxon>Harpellales</taxon>
        <taxon>Legeriomycetaceae</taxon>
        <taxon>Smittium</taxon>
    </lineage>
</organism>
<dbReference type="STRING" id="133385.A0A2T9YHX7"/>
<proteinExistence type="predicted"/>
<dbReference type="InterPro" id="IPR036028">
    <property type="entry name" value="SH3-like_dom_sf"/>
</dbReference>
<evidence type="ECO:0000259" key="4">
    <source>
        <dbReference type="PROSITE" id="PS50002"/>
    </source>
</evidence>
<dbReference type="Gene3D" id="2.30.30.40">
    <property type="entry name" value="SH3 Domains"/>
    <property type="match status" value="1"/>
</dbReference>
<keyword evidence="1 2" id="KW-0728">SH3 domain</keyword>
<dbReference type="EMBL" id="MBFR01000180">
    <property type="protein sequence ID" value="PVU91930.1"/>
    <property type="molecule type" value="Genomic_DNA"/>
</dbReference>
<sequence>MTRRWPCYAESLYTFDAQEPDHLSFKKGQLIVVCECDDQDWWKGRISRSTKTGIFPSCLVYPTGNVVDDYDYDIELNISSPSLKNSAQSQKFNQAHLTHARKLQQNLEAQSSLHIVEQPVQKPDMHSQLLNLASTEIEYAKHLQAPKTIPIKLNLLYKDPYSNSSSSLNLQKKTPSIQNKKSLNNSSKNLISSKKIPAPTDYSFSSDSGSESNSIADEYVRQYMAKDGMVDRYFFSNNSAKLNNYSINKSSKIPTYTQNSSSDSASTDNDDNNLLSHNQNNSVTNINFNNSDTISVKNNASFYNKSKKLDSIYLPLKNSSNTFKPISSSNLEDSNQDNIHINQSDFYDKSFIETLPKIVDKPSKDSSDQNYISQNANLQNSTSQNANLQNSTSQNSTSQNATSQNATSQNSTSQNSTSQNANLQNSTSQNATSQNSTSQNATSQNSSLNSNISYRQYLLDSGLDKLTKIKKQNSIKTPNTSKNSINTTITQSYNSLKKSNSSVNKFSASYNSLKYKVDDSDSEREHNASVASFETSSRFKPEVYSASTDSSKSLSYHQSTNDAQTILSSLCLSDDDEPIKNDYDNIFSFSSKPKDYPQSEHDDGTGYNQIPISNKTTLNDTTINKRSDDLAFSSVNDNRINKYDSSEDEYSLNISKNMLHSKNNIDNQESAQSNVSLNSHKTASFVEDKILDLPKLDLLARNKNRAIIRGPRLMNSKVSHQSQINGNTVNKNPIGNFTPKSQEISLDKDLPLEQNFYQPTVNSPVNSQRTKTIQSYNTPPLNSATLAKHQFVYSTSNQTPVTQVPMRNKKLPSTPNKTTSKINYPNNLHNTLNYSNQNNNSIRATPASNTLRSQSALSHTFQNNIASQQNVINYSNHVYDQFEKNNQSTLATQMGPNVNLINNRNTFLMSPNNNIQYIPSPHNNRHLASPNGQNSALSNYSKNSPSRLGAQSRTQTPTNLPLRNIPLPQGFANIQNNQNNQIYHPQTSIQPQDISQNYKSNTISNQNFSKYYQQSTLIGGGVMNDPILNNKQNQFTLRSNNTDLISDLRMAQRMFTPFPSNIGTDQLPPNSYDINTIKKSNSLSTFRTANKDLILPGIKIPENVYGIITGKIKIGIQFSRSQVAQVEDPTLSAPAPYGVSLIQVIKSVKQVIKPGAKIAKMDEFDWTSIDKNIISLNKTVKFSKVSLESIASRYIGRQYKNQPYHQVRAIFSWIVNYITFENTDTHLNTQGMIQLHLSELPEIVYETQKSKGPGFAYLFHKIASLLNIECYVVHGTLKLPAPYPDSALSGPVYPLLPNHAWNVVCIEGEYRMIDTACASPLHPLNMNNFQDDGFFMAYPRNFIYTHFPSDPIHQYLSPYVSWPVFWLLPYVRPAFFENGVKLLNLVAPYLSIQEDTLLPLIMCLNDSSKGCYAEVVMYENYSKKVSQLPIFPKVSKTHPLLAQCMNYDNKRMVKILVGANSTDNRGVVNIYTGVRPGLLSKSAQVELMNIMANSDRENQKLDQNKTENFTQLERNSGTFSQRSRSNSVLNLSSYQIANPKQSIKGIFKHKRVNSETKLKQNEMDFNSPFVIGAPNSKTYELAITLPLHHIGKPCTHEPILTNHFSKSEFYIKLPTCRVFDIGSLVEFHIASSSTETKHYKLQLKSPSGHPTKFIFQPKDHSYTLTHTMREAGKWTIVYHSDTDGWVPIVMYESK</sequence>
<comment type="caution">
    <text evidence="5">The sequence shown here is derived from an EMBL/GenBank/DDBJ whole genome shotgun (WGS) entry which is preliminary data.</text>
</comment>
<dbReference type="PROSITE" id="PS50002">
    <property type="entry name" value="SH3"/>
    <property type="match status" value="1"/>
</dbReference>
<feature type="compositionally biased region" description="Polar residues" evidence="3">
    <location>
        <begin position="811"/>
        <end position="821"/>
    </location>
</feature>
<evidence type="ECO:0000256" key="2">
    <source>
        <dbReference type="PROSITE-ProRule" id="PRU00192"/>
    </source>
</evidence>
<dbReference type="Gene3D" id="3.10.620.30">
    <property type="match status" value="1"/>
</dbReference>
<dbReference type="SUPFAM" id="SSF54001">
    <property type="entry name" value="Cysteine proteinases"/>
    <property type="match status" value="1"/>
</dbReference>
<dbReference type="SMART" id="SM00326">
    <property type="entry name" value="SH3"/>
    <property type="match status" value="1"/>
</dbReference>
<feature type="compositionally biased region" description="Low complexity" evidence="3">
    <location>
        <begin position="257"/>
        <end position="290"/>
    </location>
</feature>
<feature type="domain" description="SH3" evidence="4">
    <location>
        <begin position="4"/>
        <end position="65"/>
    </location>
</feature>
<dbReference type="Pfam" id="PF00018">
    <property type="entry name" value="SH3_1"/>
    <property type="match status" value="1"/>
</dbReference>
<protein>
    <recommendedName>
        <fullName evidence="4">SH3 domain-containing protein</fullName>
    </recommendedName>
</protein>
<dbReference type="Proteomes" id="UP000245383">
    <property type="component" value="Unassembled WGS sequence"/>
</dbReference>